<keyword evidence="6" id="KW-0732">Signal</keyword>
<evidence type="ECO:0000256" key="3">
    <source>
        <dbReference type="ARBA" id="ARBA00022525"/>
    </source>
</evidence>
<evidence type="ECO:0000256" key="5">
    <source>
        <dbReference type="SAM" id="MobiDB-lite"/>
    </source>
</evidence>
<feature type="chain" id="PRO_5043429445" description="Auxiliary Activity family 9 catalytic domain-containing protein" evidence="6">
    <location>
        <begin position="19"/>
        <end position="319"/>
    </location>
</feature>
<keyword evidence="4" id="KW-1015">Disulfide bond</keyword>
<feature type="domain" description="Auxiliary Activity family 9 catalytic" evidence="7">
    <location>
        <begin position="19"/>
        <end position="254"/>
    </location>
</feature>
<evidence type="ECO:0000256" key="2">
    <source>
        <dbReference type="ARBA" id="ARBA00004613"/>
    </source>
</evidence>
<dbReference type="GeneID" id="89932489"/>
<gene>
    <name evidence="8" type="ORF">LTR77_011170</name>
</gene>
<feature type="signal peptide" evidence="6">
    <location>
        <begin position="1"/>
        <end position="18"/>
    </location>
</feature>
<dbReference type="GO" id="GO:0005576">
    <property type="term" value="C:extracellular region"/>
    <property type="evidence" value="ECO:0007669"/>
    <property type="project" value="UniProtKB-SubCell"/>
</dbReference>
<dbReference type="AlphaFoldDB" id="A0AAV9NTI5"/>
<protein>
    <recommendedName>
        <fullName evidence="7">Auxiliary Activity family 9 catalytic domain-containing protein</fullName>
    </recommendedName>
</protein>
<sequence length="319" mass="34504">MGRLLALATLIAIPAVSAHGWVSGVTVNGKHYPGADPSWHLRSVGKMPSAVWYSDNYGQHNPVFSKDVGTNNVACHVNATPGSLVIPVKPGDTLELTWETPEGGPWRPTHEGPVLDYMASCEGDCRDASVEDLKFFKIAEKGMLQSPHMTADGVGTFGRWGTDILRDANNTWSVTIPSTLSGPHVLRTELFALMGAGHEGHAQMFPQCINLDIQNSESASTSADPCEAGVDCRLGRELYKETDPGIDISIHQKIAKYHCPGPALWQGAKRVATGDPQDGDAKTSDSTARSSRNWFSHWKGAPMYGGHVGRFRRPHGARL</sequence>
<proteinExistence type="predicted"/>
<dbReference type="Gene3D" id="2.70.50.70">
    <property type="match status" value="1"/>
</dbReference>
<dbReference type="InterPro" id="IPR049892">
    <property type="entry name" value="AA9"/>
</dbReference>
<reference evidence="8 9" key="1">
    <citation type="submission" date="2023-08" db="EMBL/GenBank/DDBJ databases">
        <title>Black Yeasts Isolated from many extreme environments.</title>
        <authorList>
            <person name="Coleine C."/>
            <person name="Stajich J.E."/>
            <person name="Selbmann L."/>
        </authorList>
    </citation>
    <scope>NUCLEOTIDE SEQUENCE [LARGE SCALE GENOMIC DNA]</scope>
    <source>
        <strain evidence="8 9">CCFEE 5935</strain>
    </source>
</reference>
<evidence type="ECO:0000256" key="6">
    <source>
        <dbReference type="SAM" id="SignalP"/>
    </source>
</evidence>
<evidence type="ECO:0000256" key="1">
    <source>
        <dbReference type="ARBA" id="ARBA00001973"/>
    </source>
</evidence>
<keyword evidence="3" id="KW-0964">Secreted</keyword>
<dbReference type="Pfam" id="PF03443">
    <property type="entry name" value="AA9"/>
    <property type="match status" value="1"/>
</dbReference>
<organism evidence="8 9">
    <name type="scientific">Saxophila tyrrhenica</name>
    <dbReference type="NCBI Taxonomy" id="1690608"/>
    <lineage>
        <taxon>Eukaryota</taxon>
        <taxon>Fungi</taxon>
        <taxon>Dikarya</taxon>
        <taxon>Ascomycota</taxon>
        <taxon>Pezizomycotina</taxon>
        <taxon>Dothideomycetes</taxon>
        <taxon>Dothideomycetidae</taxon>
        <taxon>Mycosphaerellales</taxon>
        <taxon>Extremaceae</taxon>
        <taxon>Saxophila</taxon>
    </lineage>
</organism>
<comment type="cofactor">
    <cofactor evidence="1">
        <name>Cu(2+)</name>
        <dbReference type="ChEBI" id="CHEBI:29036"/>
    </cofactor>
</comment>
<name>A0AAV9NTI5_9PEZI</name>
<feature type="region of interest" description="Disordered" evidence="5">
    <location>
        <begin position="270"/>
        <end position="291"/>
    </location>
</feature>
<dbReference type="Proteomes" id="UP001337655">
    <property type="component" value="Unassembled WGS sequence"/>
</dbReference>
<evidence type="ECO:0000313" key="8">
    <source>
        <dbReference type="EMBL" id="KAK5162798.1"/>
    </source>
</evidence>
<evidence type="ECO:0000259" key="7">
    <source>
        <dbReference type="Pfam" id="PF03443"/>
    </source>
</evidence>
<dbReference type="CDD" id="cd21175">
    <property type="entry name" value="LPMO_AA9"/>
    <property type="match status" value="1"/>
</dbReference>
<keyword evidence="9" id="KW-1185">Reference proteome</keyword>
<dbReference type="EMBL" id="JAVRRT010000034">
    <property type="protein sequence ID" value="KAK5162798.1"/>
    <property type="molecule type" value="Genomic_DNA"/>
</dbReference>
<dbReference type="PANTHER" id="PTHR33353:SF34">
    <property type="entry name" value="ENDO-BETA-1,4-GLUCANASE D"/>
    <property type="match status" value="1"/>
</dbReference>
<evidence type="ECO:0000256" key="4">
    <source>
        <dbReference type="ARBA" id="ARBA00023157"/>
    </source>
</evidence>
<dbReference type="RefSeq" id="XP_064653430.1">
    <property type="nucleotide sequence ID" value="XM_064808381.1"/>
</dbReference>
<evidence type="ECO:0000313" key="9">
    <source>
        <dbReference type="Proteomes" id="UP001337655"/>
    </source>
</evidence>
<comment type="subcellular location">
    <subcellularLocation>
        <location evidence="2">Secreted</location>
    </subcellularLocation>
</comment>
<accession>A0AAV9NTI5</accession>
<comment type="caution">
    <text evidence="8">The sequence shown here is derived from an EMBL/GenBank/DDBJ whole genome shotgun (WGS) entry which is preliminary data.</text>
</comment>
<dbReference type="PANTHER" id="PTHR33353">
    <property type="entry name" value="PUTATIVE (AFU_ORTHOLOGUE AFUA_1G12560)-RELATED"/>
    <property type="match status" value="1"/>
</dbReference>
<dbReference type="InterPro" id="IPR005103">
    <property type="entry name" value="AA9_LPMO"/>
</dbReference>